<accession>A0AAD8AJS1</accession>
<dbReference type="GO" id="GO:0050906">
    <property type="term" value="P:detection of stimulus involved in sensory perception"/>
    <property type="evidence" value="ECO:0007669"/>
    <property type="project" value="UniProtKB-ARBA"/>
</dbReference>
<feature type="transmembrane region" description="Helical" evidence="9">
    <location>
        <begin position="501"/>
        <end position="528"/>
    </location>
</feature>
<keyword evidence="5 9" id="KW-1133">Transmembrane helix</keyword>
<dbReference type="GO" id="GO:0005886">
    <property type="term" value="C:plasma membrane"/>
    <property type="evidence" value="ECO:0007669"/>
    <property type="project" value="UniProtKB-SubCell"/>
</dbReference>
<dbReference type="EMBL" id="JASPKZ010000842">
    <property type="protein sequence ID" value="KAJ9598973.1"/>
    <property type="molecule type" value="Genomic_DNA"/>
</dbReference>
<evidence type="ECO:0000256" key="5">
    <source>
        <dbReference type="ARBA" id="ARBA00022989"/>
    </source>
</evidence>
<feature type="domain" description="Ionotropic glutamate receptor C-terminal" evidence="10">
    <location>
        <begin position="267"/>
        <end position="515"/>
    </location>
</feature>
<dbReference type="Pfam" id="PF00060">
    <property type="entry name" value="Lig_chan"/>
    <property type="match status" value="1"/>
</dbReference>
<dbReference type="Gene3D" id="1.10.287.70">
    <property type="match status" value="1"/>
</dbReference>
<evidence type="ECO:0000256" key="6">
    <source>
        <dbReference type="ARBA" id="ARBA00023136"/>
    </source>
</evidence>
<evidence type="ECO:0000313" key="12">
    <source>
        <dbReference type="Proteomes" id="UP001233999"/>
    </source>
</evidence>
<keyword evidence="6 9" id="KW-0472">Membrane</keyword>
<evidence type="ECO:0000256" key="7">
    <source>
        <dbReference type="ARBA" id="ARBA00023170"/>
    </source>
</evidence>
<dbReference type="PANTHER" id="PTHR42643">
    <property type="entry name" value="IONOTROPIC RECEPTOR 20A-RELATED"/>
    <property type="match status" value="1"/>
</dbReference>
<evidence type="ECO:0000259" key="10">
    <source>
        <dbReference type="Pfam" id="PF00060"/>
    </source>
</evidence>
<proteinExistence type="inferred from homology"/>
<dbReference type="PANTHER" id="PTHR42643:SF30">
    <property type="entry name" value="IONOTROPIC RECEPTOR 40A-RELATED"/>
    <property type="match status" value="1"/>
</dbReference>
<dbReference type="InterPro" id="IPR001320">
    <property type="entry name" value="Iontro_rcpt_C"/>
</dbReference>
<reference evidence="11" key="1">
    <citation type="journal article" date="2023" name="IScience">
        <title>Live-bearing cockroach genome reveals convergent evolutionary mechanisms linked to viviparity in insects and beyond.</title>
        <authorList>
            <person name="Fouks B."/>
            <person name="Harrison M.C."/>
            <person name="Mikhailova A.A."/>
            <person name="Marchal E."/>
            <person name="English S."/>
            <person name="Carruthers M."/>
            <person name="Jennings E.C."/>
            <person name="Chiamaka E.L."/>
            <person name="Frigard R.A."/>
            <person name="Pippel M."/>
            <person name="Attardo G.M."/>
            <person name="Benoit J.B."/>
            <person name="Bornberg-Bauer E."/>
            <person name="Tobe S.S."/>
        </authorList>
    </citation>
    <scope>NUCLEOTIDE SEQUENCE</scope>
    <source>
        <strain evidence="11">Stay&amp;Tobe</strain>
    </source>
</reference>
<gene>
    <name evidence="11" type="ORF">L9F63_010567</name>
</gene>
<dbReference type="AlphaFoldDB" id="A0AAD8AJS1"/>
<keyword evidence="3" id="KW-1003">Cell membrane</keyword>
<sequence length="532" mass="62020">MKWDLVPPVRNISHSDIENNVIKYIHNVTKWRLTIEAFNSYRNKYVMYKFDGFILMMLATNLKNDVHRHTILKTCLSLPEAKILIIILGVTKDLTVLLDYLNEFSLIETIVMTYENETGEIEILTSSPNDCGNVEQLIKMGFCKEGKTYLNLNLLPKKSNIFKNCTLSIMGTNEPPFFTDGNNHILNGITLQLIGSISDHLGFVINDNSYSRNIRRSNIILFDHYFDYILNPYIIGVRYYTESYMWFVPKAELHPRWSSLTRVFKTDTWVCVMIIIIAVSLSLQKLATNVSLDFSKWFLNTWAMFLNIAIVNPLQNFRFRSIFFTWVAFSIAFTTVFQARVTSFFTDPGKANEIDTIKKLEESNLELYLPSSQYHNWPSMFLNKSEYYSFSDEMLPMLTKPTGINFATMTSREKILYNFRKYNIINQTDLFLEVSDKQININKFVIMDISSPFRPLIFSLIKRLVESGIVEEMVKSAIDPSDCMRSRNNERYSNQYVPLSLFHMISLFVYLFVGLAFSCIVFLVEILIHRSY</sequence>
<protein>
    <recommendedName>
        <fullName evidence="10">Ionotropic glutamate receptor C-terminal domain-containing protein</fullName>
    </recommendedName>
</protein>
<evidence type="ECO:0000256" key="9">
    <source>
        <dbReference type="SAM" id="Phobius"/>
    </source>
</evidence>
<comment type="caution">
    <text evidence="11">The sequence shown here is derived from an EMBL/GenBank/DDBJ whole genome shotgun (WGS) entry which is preliminary data.</text>
</comment>
<evidence type="ECO:0000256" key="2">
    <source>
        <dbReference type="ARBA" id="ARBA00008685"/>
    </source>
</evidence>
<evidence type="ECO:0000256" key="1">
    <source>
        <dbReference type="ARBA" id="ARBA00004651"/>
    </source>
</evidence>
<comment type="subcellular location">
    <subcellularLocation>
        <location evidence="1">Cell membrane</location>
        <topology evidence="1">Multi-pass membrane protein</topology>
    </subcellularLocation>
</comment>
<name>A0AAD8AJS1_DIPPU</name>
<keyword evidence="7" id="KW-0675">Receptor</keyword>
<keyword evidence="12" id="KW-1185">Reference proteome</keyword>
<evidence type="ECO:0000313" key="11">
    <source>
        <dbReference type="EMBL" id="KAJ9598973.1"/>
    </source>
</evidence>
<evidence type="ECO:0000256" key="8">
    <source>
        <dbReference type="ARBA" id="ARBA00023180"/>
    </source>
</evidence>
<dbReference type="GO" id="GO:0015276">
    <property type="term" value="F:ligand-gated monoatomic ion channel activity"/>
    <property type="evidence" value="ECO:0007669"/>
    <property type="project" value="InterPro"/>
</dbReference>
<evidence type="ECO:0000256" key="4">
    <source>
        <dbReference type="ARBA" id="ARBA00022692"/>
    </source>
</evidence>
<organism evidence="11 12">
    <name type="scientific">Diploptera punctata</name>
    <name type="common">Pacific beetle cockroach</name>
    <dbReference type="NCBI Taxonomy" id="6984"/>
    <lineage>
        <taxon>Eukaryota</taxon>
        <taxon>Metazoa</taxon>
        <taxon>Ecdysozoa</taxon>
        <taxon>Arthropoda</taxon>
        <taxon>Hexapoda</taxon>
        <taxon>Insecta</taxon>
        <taxon>Pterygota</taxon>
        <taxon>Neoptera</taxon>
        <taxon>Polyneoptera</taxon>
        <taxon>Dictyoptera</taxon>
        <taxon>Blattodea</taxon>
        <taxon>Blaberoidea</taxon>
        <taxon>Blaberidae</taxon>
        <taxon>Diplopterinae</taxon>
        <taxon>Diploptera</taxon>
    </lineage>
</organism>
<keyword evidence="4 9" id="KW-0812">Transmembrane</keyword>
<dbReference type="InterPro" id="IPR052192">
    <property type="entry name" value="Insect_Ionotropic_Sensory_Rcpt"/>
</dbReference>
<evidence type="ECO:0000256" key="3">
    <source>
        <dbReference type="ARBA" id="ARBA00022475"/>
    </source>
</evidence>
<keyword evidence="8" id="KW-0325">Glycoprotein</keyword>
<dbReference type="Proteomes" id="UP001233999">
    <property type="component" value="Unassembled WGS sequence"/>
</dbReference>
<reference evidence="11" key="2">
    <citation type="submission" date="2023-05" db="EMBL/GenBank/DDBJ databases">
        <authorList>
            <person name="Fouks B."/>
        </authorList>
    </citation>
    <scope>NUCLEOTIDE SEQUENCE</scope>
    <source>
        <strain evidence="11">Stay&amp;Tobe</strain>
        <tissue evidence="11">Testes</tissue>
    </source>
</reference>
<comment type="similarity">
    <text evidence="2">Belongs to the glutamate-gated ion channel (TC 1.A.10.1) family.</text>
</comment>